<dbReference type="InterPro" id="IPR001611">
    <property type="entry name" value="Leu-rich_rpt"/>
</dbReference>
<dbReference type="Gene3D" id="3.40.50.300">
    <property type="entry name" value="P-loop containing nucleotide triphosphate hydrolases"/>
    <property type="match status" value="1"/>
</dbReference>
<evidence type="ECO:0000256" key="1">
    <source>
        <dbReference type="ARBA" id="ARBA00022614"/>
    </source>
</evidence>
<dbReference type="InterPro" id="IPR056789">
    <property type="entry name" value="LRR_R13L1-DRL21"/>
</dbReference>
<keyword evidence="11" id="KW-1185">Reference proteome</keyword>
<evidence type="ECO:0000256" key="4">
    <source>
        <dbReference type="ARBA" id="ARBA00022821"/>
    </source>
</evidence>
<dbReference type="InterPro" id="IPR036388">
    <property type="entry name" value="WH-like_DNA-bd_sf"/>
</dbReference>
<dbReference type="SUPFAM" id="SSF52540">
    <property type="entry name" value="P-loop containing nucleoside triphosphate hydrolases"/>
    <property type="match status" value="1"/>
</dbReference>
<dbReference type="GO" id="GO:0005524">
    <property type="term" value="F:ATP binding"/>
    <property type="evidence" value="ECO:0007669"/>
    <property type="project" value="UniProtKB-KW"/>
</dbReference>
<keyword evidence="4" id="KW-0611">Plant defense</keyword>
<evidence type="ECO:0000313" key="10">
    <source>
        <dbReference type="EMBL" id="KAB2607264.1"/>
    </source>
</evidence>
<organism evidence="10 11">
    <name type="scientific">Pyrus ussuriensis x Pyrus communis</name>
    <dbReference type="NCBI Taxonomy" id="2448454"/>
    <lineage>
        <taxon>Eukaryota</taxon>
        <taxon>Viridiplantae</taxon>
        <taxon>Streptophyta</taxon>
        <taxon>Embryophyta</taxon>
        <taxon>Tracheophyta</taxon>
        <taxon>Spermatophyta</taxon>
        <taxon>Magnoliopsida</taxon>
        <taxon>eudicotyledons</taxon>
        <taxon>Gunneridae</taxon>
        <taxon>Pentapetalae</taxon>
        <taxon>rosids</taxon>
        <taxon>fabids</taxon>
        <taxon>Rosales</taxon>
        <taxon>Rosaceae</taxon>
        <taxon>Amygdaloideae</taxon>
        <taxon>Maleae</taxon>
        <taxon>Pyrus</taxon>
    </lineage>
</organism>
<keyword evidence="2" id="KW-0677">Repeat</keyword>
<feature type="domain" description="Disease resistance protein winged helix" evidence="8">
    <location>
        <begin position="424"/>
        <end position="491"/>
    </location>
</feature>
<accession>A0A5N5G9E9</accession>
<dbReference type="PROSITE" id="PS51450">
    <property type="entry name" value="LRR"/>
    <property type="match status" value="1"/>
</dbReference>
<dbReference type="InterPro" id="IPR041118">
    <property type="entry name" value="Rx_N"/>
</dbReference>
<keyword evidence="3" id="KW-0547">Nucleotide-binding</keyword>
<dbReference type="Gene3D" id="1.10.10.10">
    <property type="entry name" value="Winged helix-like DNA-binding domain superfamily/Winged helix DNA-binding domain"/>
    <property type="match status" value="1"/>
</dbReference>
<sequence length="1364" mass="154444">MSLGEVFISGLLQVLLERLTSHETLSYFRRLLGVGKEPKKWKSMLCTIRAVLNDAEEKQLTDQTVKLWLDDLTNLAYDVEDILDKFSTEMLRRQIKEKHGATTSKVWGLFSDVKFNCNLSSEIKKITDQLDEILERKKGLGLNKGMPSTKAWHMPPSSHLPEGHVIGRDTDKTKIIEFLLKEAPRAVNFHVVAIVGMPGVGKTTLARHVYDDDATKEFNLKVWVSVSDDFNLEKVTKAVLESATSGLAKEFKEFNQVQESLSKELTGKKFLIVLDDVWDTCTYDLWIKLQSPFHVGALGSKIVVTTRDKNVANMMGSTIYELRGISDDQCWEVFEQHSLLDITKRPQNFELIKEKIVAKCRGLPLAAKTLGGLLRCKQVEEWEEILNNKMWSLSDNSGILPVLKLSYHHLPSSLKRCFAYCSLLPNDYEFGKKQLILLWMAEGLIQQRVEGKKLEEVGSDYFQELLSRSLFQKASKSTHKYIMHDLVGELARWAAAEICFSLEDKGNDDLHPMARHVSYVSGKYDGVKKFEAISRVKHLRTFLPFAPDLFWFRAPNYLTRWVTCDLLPELRILRVLSLNGYKITELPNSIGKLWNLRYLDLSYTKIKSLPPSTTTLCNLQTLLLEGCSELKALPTNMSNLISLRHLNTSIGLEGMPPHLGRLTNLQSLSYFVVGKGSDQSGIREIGSLWHLRGTLWLSRLENVVDAEDASGAKLRHKERLDSLLLEWSHLSGSREMEFGVLHMLHPPQNLKGLTIRCYGGLKFSSWIGDPLFSNMVRVSLYDCANCHLLPPVGRLPCLKELRIRGMTAVKIVGLEFYGKRTFRVLEILEFSNMQHWEKWLPFDQDKGSGVFPSLKVLSIRYCPKLEGKLPKKLNSLSKLDIYRCEELVVEIANYEHASELRIDGCKALVHTSAEVDFKLLETLRLSNISEPRLQARGLTKGMGKIKELEISGCEELTSSLKNEDRCFPHLISLVRLVIEGNSALVEDLGKELEGLLQVPILAWKLEYLEIRNCGSLPKLPKGLHQLSFLQELHISECDSLVSFPDVGLPPSLKVLVISKCHSLMYIAKYQIPQNLKRLVIWGCGSLKSLVEEEKELVVSCSSSFSVSLEHLEIGYCASLTSLSLRGQLYRALKHLQIRGCEGLELIASDRFFHDNTNNCLEYINIATCRNLKSLPEGLCHLTNLQAFIVWGCEKLEVLPEDIRNLTPLKELKIDCLEGLTSFPPNLTSLEISELKSCKRLWELEWGLHKLSSLRELLITSEDPDVLSFPPNGKEEMLLPKSLTQLTISGFPNLKKLGNGIQFLTSLQTLELDNCPRLASIPKEGLPLSLGQLLIDGCPLLKEKCQPGKGRYWPKISNIPYLEIN</sequence>
<evidence type="ECO:0000259" key="8">
    <source>
        <dbReference type="Pfam" id="PF23559"/>
    </source>
</evidence>
<dbReference type="Gene3D" id="1.20.5.4130">
    <property type="match status" value="1"/>
</dbReference>
<keyword evidence="1" id="KW-0433">Leucine-rich repeat</keyword>
<feature type="domain" description="NB-ARC" evidence="6">
    <location>
        <begin position="169"/>
        <end position="337"/>
    </location>
</feature>
<dbReference type="GO" id="GO:0006952">
    <property type="term" value="P:defense response"/>
    <property type="evidence" value="ECO:0007669"/>
    <property type="project" value="UniProtKB-KW"/>
</dbReference>
<dbReference type="Gene3D" id="1.10.8.430">
    <property type="entry name" value="Helical domain of apoptotic protease-activating factors"/>
    <property type="match status" value="1"/>
</dbReference>
<dbReference type="InterPro" id="IPR032675">
    <property type="entry name" value="LRR_dom_sf"/>
</dbReference>
<dbReference type="OrthoDB" id="37484at2759"/>
<dbReference type="PRINTS" id="PR00364">
    <property type="entry name" value="DISEASERSIST"/>
</dbReference>
<evidence type="ECO:0000259" key="6">
    <source>
        <dbReference type="Pfam" id="PF00931"/>
    </source>
</evidence>
<reference evidence="11" key="2">
    <citation type="submission" date="2019-10" db="EMBL/GenBank/DDBJ databases">
        <title>A de novo genome assembly of a pear dwarfing rootstock.</title>
        <authorList>
            <person name="Wang F."/>
            <person name="Wang J."/>
            <person name="Li S."/>
            <person name="Zhang Y."/>
            <person name="Fang M."/>
            <person name="Ma L."/>
            <person name="Zhao Y."/>
            <person name="Jiang S."/>
        </authorList>
    </citation>
    <scope>NUCLEOTIDE SEQUENCE [LARGE SCALE GENOMIC DNA]</scope>
</reference>
<gene>
    <name evidence="10" type="ORF">D8674_006981</name>
</gene>
<dbReference type="Pfam" id="PF18052">
    <property type="entry name" value="Rx_N"/>
    <property type="match status" value="1"/>
</dbReference>
<comment type="caution">
    <text evidence="10">The sequence shown here is derived from an EMBL/GenBank/DDBJ whole genome shotgun (WGS) entry which is preliminary data.</text>
</comment>
<dbReference type="CDD" id="cd14798">
    <property type="entry name" value="RX-CC_like"/>
    <property type="match status" value="1"/>
</dbReference>
<reference evidence="10 11" key="3">
    <citation type="submission" date="2019-11" db="EMBL/GenBank/DDBJ databases">
        <title>A de novo genome assembly of a pear dwarfing rootstock.</title>
        <authorList>
            <person name="Wang F."/>
            <person name="Wang J."/>
            <person name="Li S."/>
            <person name="Zhang Y."/>
            <person name="Fang M."/>
            <person name="Ma L."/>
            <person name="Zhao Y."/>
            <person name="Jiang S."/>
        </authorList>
    </citation>
    <scope>NUCLEOTIDE SEQUENCE [LARGE SCALE GENOMIC DNA]</scope>
    <source>
        <strain evidence="10">S2</strain>
        <tissue evidence="10">Leaf</tissue>
    </source>
</reference>
<evidence type="ECO:0000313" key="11">
    <source>
        <dbReference type="Proteomes" id="UP000327157"/>
    </source>
</evidence>
<dbReference type="InterPro" id="IPR058922">
    <property type="entry name" value="WHD_DRP"/>
</dbReference>
<dbReference type="EMBL" id="SMOL01000559">
    <property type="protein sequence ID" value="KAB2607264.1"/>
    <property type="molecule type" value="Genomic_DNA"/>
</dbReference>
<dbReference type="SUPFAM" id="SSF52058">
    <property type="entry name" value="L domain-like"/>
    <property type="match status" value="2"/>
</dbReference>
<dbReference type="Gene3D" id="3.80.10.10">
    <property type="entry name" value="Ribonuclease Inhibitor"/>
    <property type="match status" value="4"/>
</dbReference>
<evidence type="ECO:0000256" key="2">
    <source>
        <dbReference type="ARBA" id="ARBA00022737"/>
    </source>
</evidence>
<dbReference type="Pfam" id="PF23559">
    <property type="entry name" value="WHD_DRP"/>
    <property type="match status" value="1"/>
</dbReference>
<evidence type="ECO:0000259" key="7">
    <source>
        <dbReference type="Pfam" id="PF18052"/>
    </source>
</evidence>
<dbReference type="Pfam" id="PF25019">
    <property type="entry name" value="LRR_R13L1-DRL21"/>
    <property type="match status" value="1"/>
</dbReference>
<dbReference type="GO" id="GO:0043531">
    <property type="term" value="F:ADP binding"/>
    <property type="evidence" value="ECO:0007669"/>
    <property type="project" value="InterPro"/>
</dbReference>
<protein>
    <submittedName>
        <fullName evidence="10">Disease resistance RPP13-like protein 1</fullName>
    </submittedName>
</protein>
<dbReference type="InterPro" id="IPR042197">
    <property type="entry name" value="Apaf_helical"/>
</dbReference>
<feature type="domain" description="R13L1/DRL21-like LRR repeat region" evidence="9">
    <location>
        <begin position="682"/>
        <end position="806"/>
    </location>
</feature>
<dbReference type="InterPro" id="IPR027417">
    <property type="entry name" value="P-loop_NTPase"/>
</dbReference>
<feature type="domain" description="Disease resistance N-terminal" evidence="7">
    <location>
        <begin position="7"/>
        <end position="99"/>
    </location>
</feature>
<reference evidence="10 11" key="1">
    <citation type="submission" date="2019-09" db="EMBL/GenBank/DDBJ databases">
        <authorList>
            <person name="Ou C."/>
        </authorList>
    </citation>
    <scope>NUCLEOTIDE SEQUENCE [LARGE SCALE GENOMIC DNA]</scope>
    <source>
        <strain evidence="10">S2</strain>
        <tissue evidence="10">Leaf</tissue>
    </source>
</reference>
<keyword evidence="5" id="KW-0067">ATP-binding</keyword>
<dbReference type="PANTHER" id="PTHR36766:SF51">
    <property type="entry name" value="DISEASE RESISTANCE RPP13-LIKE PROTEIN 1"/>
    <property type="match status" value="1"/>
</dbReference>
<dbReference type="InterPro" id="IPR038005">
    <property type="entry name" value="RX-like_CC"/>
</dbReference>
<proteinExistence type="predicted"/>
<dbReference type="FunFam" id="3.40.50.300:FF:001091">
    <property type="entry name" value="Probable disease resistance protein At1g61300"/>
    <property type="match status" value="1"/>
</dbReference>
<dbReference type="Proteomes" id="UP000327157">
    <property type="component" value="Chromosome 11"/>
</dbReference>
<dbReference type="SUPFAM" id="SSF52047">
    <property type="entry name" value="RNI-like"/>
    <property type="match status" value="1"/>
</dbReference>
<evidence type="ECO:0000256" key="5">
    <source>
        <dbReference type="ARBA" id="ARBA00022840"/>
    </source>
</evidence>
<dbReference type="PANTHER" id="PTHR36766">
    <property type="entry name" value="PLANT BROAD-SPECTRUM MILDEW RESISTANCE PROTEIN RPW8"/>
    <property type="match status" value="1"/>
</dbReference>
<dbReference type="InterPro" id="IPR002182">
    <property type="entry name" value="NB-ARC"/>
</dbReference>
<name>A0A5N5G9E9_9ROSA</name>
<evidence type="ECO:0000259" key="9">
    <source>
        <dbReference type="Pfam" id="PF25019"/>
    </source>
</evidence>
<evidence type="ECO:0000256" key="3">
    <source>
        <dbReference type="ARBA" id="ARBA00022741"/>
    </source>
</evidence>
<dbReference type="GO" id="GO:0051707">
    <property type="term" value="P:response to other organism"/>
    <property type="evidence" value="ECO:0007669"/>
    <property type="project" value="UniProtKB-ARBA"/>
</dbReference>
<dbReference type="FunFam" id="1.10.10.10:FF:000322">
    <property type="entry name" value="Probable disease resistance protein At1g63360"/>
    <property type="match status" value="1"/>
</dbReference>
<dbReference type="Pfam" id="PF00931">
    <property type="entry name" value="NB-ARC"/>
    <property type="match status" value="1"/>
</dbReference>